<sequence length="138" mass="14833">MEISAYIRNHASEHDVRVCTAGNVQQFEVAAKPNAHGSLLNGGKLLIAALAICYCNDLYREGARIGIEVNGCEVVAAARFNGIGLGSESVVYHARVESSATPEQIDHLLAETDRLAEVHNTLRSGCSVQRMAWDEPAA</sequence>
<dbReference type="Gene3D" id="3.30.300.20">
    <property type="match status" value="1"/>
</dbReference>
<dbReference type="EMBL" id="CP027792">
    <property type="protein sequence ID" value="AVP58886.1"/>
    <property type="molecule type" value="Genomic_DNA"/>
</dbReference>
<dbReference type="KEGG" id="melm:C7H73_15210"/>
<dbReference type="InterPro" id="IPR036102">
    <property type="entry name" value="OsmC/Ohrsf"/>
</dbReference>
<proteinExistence type="predicted"/>
<organism evidence="1 2">
    <name type="scientific">Pulveribacter suum</name>
    <dbReference type="NCBI Taxonomy" id="2116657"/>
    <lineage>
        <taxon>Bacteria</taxon>
        <taxon>Pseudomonadati</taxon>
        <taxon>Pseudomonadota</taxon>
        <taxon>Betaproteobacteria</taxon>
        <taxon>Burkholderiales</taxon>
        <taxon>Comamonadaceae</taxon>
        <taxon>Pulveribacter</taxon>
    </lineage>
</organism>
<evidence type="ECO:0000313" key="2">
    <source>
        <dbReference type="Proteomes" id="UP000241829"/>
    </source>
</evidence>
<dbReference type="AlphaFoldDB" id="A0A2P1NPG3"/>
<evidence type="ECO:0000313" key="1">
    <source>
        <dbReference type="EMBL" id="AVP58886.1"/>
    </source>
</evidence>
<gene>
    <name evidence="1" type="ORF">C7H73_15210</name>
</gene>
<dbReference type="InterPro" id="IPR015946">
    <property type="entry name" value="KH_dom-like_a/b"/>
</dbReference>
<protein>
    <submittedName>
        <fullName evidence="1">Osmotically inducible protein OsmC</fullName>
    </submittedName>
</protein>
<dbReference type="RefSeq" id="WP_106847434.1">
    <property type="nucleotide sequence ID" value="NZ_CP027792.1"/>
</dbReference>
<keyword evidence="2" id="KW-1185">Reference proteome</keyword>
<dbReference type="SUPFAM" id="SSF82784">
    <property type="entry name" value="OsmC-like"/>
    <property type="match status" value="1"/>
</dbReference>
<dbReference type="OrthoDB" id="1358603at2"/>
<dbReference type="Proteomes" id="UP000241829">
    <property type="component" value="Chromosome"/>
</dbReference>
<dbReference type="InterPro" id="IPR003718">
    <property type="entry name" value="OsmC/Ohr_fam"/>
</dbReference>
<name>A0A2P1NPG3_9BURK</name>
<reference evidence="2" key="1">
    <citation type="submission" date="2018-03" db="EMBL/GenBank/DDBJ databases">
        <title>Genome sequencing of Melaminivora sp. strain SC2-7.</title>
        <authorList>
            <person name="Kim S.-J."/>
            <person name="Heo J."/>
            <person name="Ahn J.-H."/>
            <person name="Kwon S.-W."/>
        </authorList>
    </citation>
    <scope>NUCLEOTIDE SEQUENCE [LARGE SCALE GENOMIC DNA]</scope>
    <source>
        <strain evidence="2">SC2-7</strain>
    </source>
</reference>
<dbReference type="Pfam" id="PF02566">
    <property type="entry name" value="OsmC"/>
    <property type="match status" value="1"/>
</dbReference>
<accession>A0A2P1NPG3</accession>